<organism evidence="11 12">
    <name type="scientific">Oreochromis niloticus</name>
    <name type="common">Nile tilapia</name>
    <name type="synonym">Tilapia nilotica</name>
    <dbReference type="NCBI Taxonomy" id="8128"/>
    <lineage>
        <taxon>Eukaryota</taxon>
        <taxon>Metazoa</taxon>
        <taxon>Chordata</taxon>
        <taxon>Craniata</taxon>
        <taxon>Vertebrata</taxon>
        <taxon>Euteleostomi</taxon>
        <taxon>Actinopterygii</taxon>
        <taxon>Neopterygii</taxon>
        <taxon>Teleostei</taxon>
        <taxon>Neoteleostei</taxon>
        <taxon>Acanthomorphata</taxon>
        <taxon>Ovalentaria</taxon>
        <taxon>Cichlomorphae</taxon>
        <taxon>Cichliformes</taxon>
        <taxon>Cichlidae</taxon>
        <taxon>African cichlids</taxon>
        <taxon>Pseudocrenilabrinae</taxon>
        <taxon>Oreochromini</taxon>
        <taxon>Oreochromis</taxon>
    </lineage>
</organism>
<evidence type="ECO:0000256" key="5">
    <source>
        <dbReference type="ARBA" id="ARBA00022737"/>
    </source>
</evidence>
<dbReference type="FunFam" id="3.40.20.10:FF:000004">
    <property type="entry name" value="Gelsolin"/>
    <property type="match status" value="1"/>
</dbReference>
<reference evidence="11" key="3">
    <citation type="submission" date="2025-09" db="UniProtKB">
        <authorList>
            <consortium name="Ensembl"/>
        </authorList>
    </citation>
    <scope>IDENTIFICATION</scope>
</reference>
<evidence type="ECO:0000256" key="6">
    <source>
        <dbReference type="ARBA" id="ARBA00022837"/>
    </source>
</evidence>
<evidence type="ECO:0000256" key="2">
    <source>
        <dbReference type="ARBA" id="ARBA00008418"/>
    </source>
</evidence>
<reference evidence="12" key="1">
    <citation type="submission" date="2012-01" db="EMBL/GenBank/DDBJ databases">
        <title>The Genome Sequence of Oreochromis niloticus (Nile Tilapia).</title>
        <authorList>
            <consortium name="Broad Institute Genome Assembly Team"/>
            <consortium name="Broad Institute Sequencing Platform"/>
            <person name="Di Palma F."/>
            <person name="Johnson J."/>
            <person name="Lander E.S."/>
            <person name="Lindblad-Toh K."/>
        </authorList>
    </citation>
    <scope>NUCLEOTIDE SEQUENCE [LARGE SCALE GENOMIC DNA]</scope>
</reference>
<dbReference type="CDD" id="cd11290">
    <property type="entry name" value="gelsolin_S1_like"/>
    <property type="match status" value="1"/>
</dbReference>
<keyword evidence="4" id="KW-0963">Cytoplasm</keyword>
<proteinExistence type="inferred from homology"/>
<evidence type="ECO:0000256" key="3">
    <source>
        <dbReference type="ARBA" id="ARBA00022467"/>
    </source>
</evidence>
<dbReference type="CDD" id="cd11288">
    <property type="entry name" value="gelsolin_S5_like"/>
    <property type="match status" value="1"/>
</dbReference>
<feature type="domain" description="Gelsolin-like" evidence="10">
    <location>
        <begin position="505"/>
        <end position="571"/>
    </location>
</feature>
<comment type="subcellular location">
    <subcellularLocation>
        <location evidence="1">Cytoplasm</location>
        <location evidence="1">Cytoskeleton</location>
    </subcellularLocation>
</comment>
<feature type="domain" description="Gelsolin-like" evidence="10">
    <location>
        <begin position="255"/>
        <end position="329"/>
    </location>
</feature>
<dbReference type="Proteomes" id="UP000005207">
    <property type="component" value="Linkage group LG9"/>
</dbReference>
<dbReference type="AlphaFoldDB" id="A0A669D7H3"/>
<dbReference type="CDD" id="cd11291">
    <property type="entry name" value="gelsolin_S6_like"/>
    <property type="match status" value="1"/>
</dbReference>
<sequence>MDFNITTFFFKMQMDPVPPQAFGNFFEGDCYIVLYVSKKLGSRQSADIHYWVGRTSSQDEQGAAAIYVTQLDEYLGGSPVQYREVQGYESPRFRSYFKNGLIYKKGGVASGFNHVETNAYNVLRLLHVKGRKDVTATEVEVSWSSFNKGDIFLLDIGKAIVQWNGPQSNRREKLKAVLLAQDIRDRERGGRAQIGVVEGGDERSSPELMKVLTTVLGPKPSQLKEATSDDVPDSAQKNSVRLYHVYDNSGNLVIQEVAKQPLTQDLLKTSDCFILDNKGSSVMVWKGKKASKEERQGAMNRALSYIKAKKYPASTTVEVMAEGAESAIFKHLFKSWTDKDQTQAKVDNGKFDVMELHARPELAAQYRMVDDASGDVKVWRIENLEPAEVDPKSYGQFYGGDCYLVLYSYKRAGQQQYILYIWQGRHATSDEIAASAFQAVSIDQKYNGAPVQVRVVMGKEPRHFLAIFKGKLIIFEGGTGRPGVVNPAKDARLFQVRGTNELNTKATEVVARAASLSSNDVFLLKTDNISYLWYGKGCNGDEREMGKVISDVLSRHEKRVVMEGQEPAEFWIALGGKGSYASDRSPRLFECSNQTGRFKITEVDDFAQCDLDEDDVMLLDTWEELFLWIGNSSYEYETKEALNSARDYLRTHPAGRDPDTPIIFVKQGYEPPTFTGWFNAWDPHKWSLNKTPVGGGGGGYRAPGGPLTSPPPNKAYFQDETDFFPRPSSPTRPQSGMSSSSASSLSSSGAGKFLDPELLVNKTPDELPDGVDPTRKEVCVQIKYKWYKSAFDHCLKLFSGH</sequence>
<dbReference type="GeneTree" id="ENSGT00940000160253"/>
<dbReference type="SUPFAM" id="SSF82754">
    <property type="entry name" value="C-terminal, gelsolin-like domain of Sec23/24"/>
    <property type="match status" value="2"/>
</dbReference>
<dbReference type="InterPro" id="IPR007123">
    <property type="entry name" value="Gelsolin-like_dom"/>
</dbReference>
<name>A0A669D7H3_ORENI</name>
<gene>
    <name evidence="11" type="primary">VILL</name>
    <name evidence="11" type="synonym">vill</name>
</gene>
<feature type="domain" description="Gelsolin-like" evidence="10">
    <location>
        <begin position="14"/>
        <end position="94"/>
    </location>
</feature>
<accession>A0A669D7H3</accession>
<feature type="domain" description="Gelsolin-like" evidence="10">
    <location>
        <begin position="600"/>
        <end position="674"/>
    </location>
</feature>
<evidence type="ECO:0000256" key="8">
    <source>
        <dbReference type="ARBA" id="ARBA00023212"/>
    </source>
</evidence>
<comment type="similarity">
    <text evidence="2">Belongs to the villin/gelsolin family.</text>
</comment>
<keyword evidence="6" id="KW-0106">Calcium</keyword>
<evidence type="ECO:0000256" key="1">
    <source>
        <dbReference type="ARBA" id="ARBA00004245"/>
    </source>
</evidence>
<dbReference type="FunFam" id="3.40.20.10:FF:000001">
    <property type="entry name" value="Gelsolin"/>
    <property type="match status" value="1"/>
</dbReference>
<dbReference type="Ensembl" id="ENSONIT00000067119.1">
    <property type="protein sequence ID" value="ENSONIP00000056568.1"/>
    <property type="gene ID" value="ENSONIG00000005814.2"/>
</dbReference>
<keyword evidence="8" id="KW-0206">Cytoskeleton</keyword>
<dbReference type="Gene3D" id="3.40.20.10">
    <property type="entry name" value="Severin"/>
    <property type="match status" value="6"/>
</dbReference>
<dbReference type="InterPro" id="IPR007122">
    <property type="entry name" value="Villin/Gelsolin"/>
</dbReference>
<feature type="region of interest" description="Disordered" evidence="9">
    <location>
        <begin position="696"/>
        <end position="749"/>
    </location>
</feature>
<evidence type="ECO:0000259" key="10">
    <source>
        <dbReference type="Pfam" id="PF00626"/>
    </source>
</evidence>
<evidence type="ECO:0000256" key="4">
    <source>
        <dbReference type="ARBA" id="ARBA00022490"/>
    </source>
</evidence>
<dbReference type="PANTHER" id="PTHR11977">
    <property type="entry name" value="VILLIN"/>
    <property type="match status" value="1"/>
</dbReference>
<protein>
    <submittedName>
        <fullName evidence="11">Villin like</fullName>
    </submittedName>
</protein>
<dbReference type="GO" id="GO:0051015">
    <property type="term" value="F:actin filament binding"/>
    <property type="evidence" value="ECO:0007669"/>
    <property type="project" value="InterPro"/>
</dbReference>
<evidence type="ECO:0000256" key="9">
    <source>
        <dbReference type="SAM" id="MobiDB-lite"/>
    </source>
</evidence>
<dbReference type="SMART" id="SM00262">
    <property type="entry name" value="GEL"/>
    <property type="match status" value="6"/>
</dbReference>
<keyword evidence="5" id="KW-0677">Repeat</keyword>
<keyword evidence="12" id="KW-1185">Reference proteome</keyword>
<dbReference type="GO" id="GO:0051016">
    <property type="term" value="P:barbed-end actin filament capping"/>
    <property type="evidence" value="ECO:0007669"/>
    <property type="project" value="TreeGrafter"/>
</dbReference>
<dbReference type="CDD" id="cd11289">
    <property type="entry name" value="gelsolin_S2_like"/>
    <property type="match status" value="1"/>
</dbReference>
<dbReference type="GO" id="GO:0008154">
    <property type="term" value="P:actin polymerization or depolymerization"/>
    <property type="evidence" value="ECO:0007669"/>
    <property type="project" value="TreeGrafter"/>
</dbReference>
<feature type="compositionally biased region" description="Low complexity" evidence="9">
    <location>
        <begin position="735"/>
        <end position="749"/>
    </location>
</feature>
<feature type="domain" description="Gelsolin-like" evidence="10">
    <location>
        <begin position="386"/>
        <end position="465"/>
    </location>
</feature>
<dbReference type="InterPro" id="IPR029006">
    <property type="entry name" value="ADF-H/Gelsolin-like_dom_sf"/>
</dbReference>
<evidence type="ECO:0000313" key="11">
    <source>
        <dbReference type="Ensembl" id="ENSONIP00000056568.1"/>
    </source>
</evidence>
<keyword evidence="7" id="KW-0009">Actin-binding</keyword>
<dbReference type="GO" id="GO:0051014">
    <property type="term" value="P:actin filament severing"/>
    <property type="evidence" value="ECO:0007669"/>
    <property type="project" value="TreeGrafter"/>
</dbReference>
<dbReference type="FunFam" id="3.40.20.10:FF:000027">
    <property type="entry name" value="Villin 1"/>
    <property type="match status" value="1"/>
</dbReference>
<dbReference type="SUPFAM" id="SSF55753">
    <property type="entry name" value="Actin depolymerizing proteins"/>
    <property type="match status" value="4"/>
</dbReference>
<dbReference type="GO" id="GO:0005546">
    <property type="term" value="F:phosphatidylinositol-4,5-bisphosphate binding"/>
    <property type="evidence" value="ECO:0007669"/>
    <property type="project" value="TreeGrafter"/>
</dbReference>
<evidence type="ECO:0000313" key="12">
    <source>
        <dbReference type="Proteomes" id="UP000005207"/>
    </source>
</evidence>
<feature type="domain" description="Gelsolin-like" evidence="10">
    <location>
        <begin position="135"/>
        <end position="202"/>
    </location>
</feature>
<dbReference type="CDD" id="cd11292">
    <property type="entry name" value="gelsolin_S3_like"/>
    <property type="match status" value="1"/>
</dbReference>
<dbReference type="GO" id="GO:0005737">
    <property type="term" value="C:cytoplasm"/>
    <property type="evidence" value="ECO:0007669"/>
    <property type="project" value="TreeGrafter"/>
</dbReference>
<dbReference type="FunFam" id="3.40.20.10:FF:000005">
    <property type="entry name" value="Gelsolin"/>
    <property type="match status" value="1"/>
</dbReference>
<dbReference type="InterPro" id="IPR036180">
    <property type="entry name" value="Gelsolin-like_dom_sf"/>
</dbReference>
<dbReference type="GO" id="GO:0015629">
    <property type="term" value="C:actin cytoskeleton"/>
    <property type="evidence" value="ECO:0007669"/>
    <property type="project" value="TreeGrafter"/>
</dbReference>
<dbReference type="Pfam" id="PF00626">
    <property type="entry name" value="Gelsolin"/>
    <property type="match status" value="6"/>
</dbReference>
<dbReference type="PANTHER" id="PTHR11977:SF30">
    <property type="entry name" value="VILLIN-LIKE PROTEIN"/>
    <property type="match status" value="1"/>
</dbReference>
<reference evidence="11" key="2">
    <citation type="submission" date="2025-08" db="UniProtKB">
        <authorList>
            <consortium name="Ensembl"/>
        </authorList>
    </citation>
    <scope>IDENTIFICATION</scope>
</reference>
<dbReference type="PRINTS" id="PR00597">
    <property type="entry name" value="GELSOLIN"/>
</dbReference>
<keyword evidence="3" id="KW-0117">Actin capping</keyword>
<evidence type="ECO:0000256" key="7">
    <source>
        <dbReference type="ARBA" id="ARBA00023203"/>
    </source>
</evidence>
<dbReference type="CDD" id="cd11293">
    <property type="entry name" value="gelsolin_S4_like"/>
    <property type="match status" value="1"/>
</dbReference>